<feature type="domain" description="DUF1648" evidence="2">
    <location>
        <begin position="27"/>
        <end position="63"/>
    </location>
</feature>
<keyword evidence="1" id="KW-0812">Transmembrane</keyword>
<keyword evidence="4" id="KW-1185">Reference proteome</keyword>
<reference evidence="3 4" key="1">
    <citation type="submission" date="2021-03" db="EMBL/GenBank/DDBJ databases">
        <title>Sequencing the genomes of 1000 actinobacteria strains.</title>
        <authorList>
            <person name="Klenk H.-P."/>
        </authorList>
    </citation>
    <scope>NUCLEOTIDE SEQUENCE [LARGE SCALE GENOMIC DNA]</scope>
    <source>
        <strain evidence="3 4">DSM 16005</strain>
    </source>
</reference>
<organism evidence="3 4">
    <name type="scientific">Arthrobacter stackebrandtii</name>
    <dbReference type="NCBI Taxonomy" id="272161"/>
    <lineage>
        <taxon>Bacteria</taxon>
        <taxon>Bacillati</taxon>
        <taxon>Actinomycetota</taxon>
        <taxon>Actinomycetes</taxon>
        <taxon>Micrococcales</taxon>
        <taxon>Micrococcaceae</taxon>
        <taxon>Arthrobacter</taxon>
    </lineage>
</organism>
<feature type="transmembrane region" description="Helical" evidence="1">
    <location>
        <begin position="57"/>
        <end position="84"/>
    </location>
</feature>
<evidence type="ECO:0000313" key="3">
    <source>
        <dbReference type="EMBL" id="MBP2414282.1"/>
    </source>
</evidence>
<feature type="transmembrane region" description="Helical" evidence="1">
    <location>
        <begin position="12"/>
        <end position="37"/>
    </location>
</feature>
<feature type="transmembrane region" description="Helical" evidence="1">
    <location>
        <begin position="91"/>
        <end position="117"/>
    </location>
</feature>
<gene>
    <name evidence="3" type="ORF">JOF48_003081</name>
</gene>
<protein>
    <recommendedName>
        <fullName evidence="2">DUF1648 domain-containing protein</fullName>
    </recommendedName>
</protein>
<name>A0ABS4Z0Q4_9MICC</name>
<evidence type="ECO:0000259" key="2">
    <source>
        <dbReference type="Pfam" id="PF07853"/>
    </source>
</evidence>
<dbReference type="Proteomes" id="UP000711614">
    <property type="component" value="Unassembled WGS sequence"/>
</dbReference>
<sequence length="341" mass="35047">MRGTAAEKAYNKWWLAGMLGGLLLLSLFASAWMFAVADRLPEPLAVHWNSKNEVDNWASLWSIAATNVPLSLGAGGLLVVLAVVSRGQSTLIARIGAGFGVAFGAAMSALMVAVVAGQVDLADTSQAEISGPVIAAGLGVAAVLAALVMWLYRPGDIDRTPDPAVLAANEAAGAPVLAAAAAAKAANGESLRIKVTMGGWSWAFALGLAAVVGVSMYFIFPLLGLLAGLAVGAITWVFCSGTVEIGPGGHKVLAGGFWRLMPLEWKEVRAASVEDIKAMDYGGWGYRMTGGSVGFVMGGGAALVMEAGFHQKFVVSMPDPDTAAEAAALVNAYIRAGKVEN</sequence>
<proteinExistence type="predicted"/>
<dbReference type="Pfam" id="PF07853">
    <property type="entry name" value="DUF1648"/>
    <property type="match status" value="1"/>
</dbReference>
<keyword evidence="1" id="KW-1133">Transmembrane helix</keyword>
<evidence type="ECO:0000256" key="1">
    <source>
        <dbReference type="SAM" id="Phobius"/>
    </source>
</evidence>
<dbReference type="InterPro" id="IPR012867">
    <property type="entry name" value="DUF1648"/>
</dbReference>
<feature type="transmembrane region" description="Helical" evidence="1">
    <location>
        <begin position="129"/>
        <end position="152"/>
    </location>
</feature>
<dbReference type="RefSeq" id="WP_209682038.1">
    <property type="nucleotide sequence ID" value="NZ_JAGIOI010000001.1"/>
</dbReference>
<accession>A0ABS4Z0Q4</accession>
<feature type="transmembrane region" description="Helical" evidence="1">
    <location>
        <begin position="200"/>
        <end position="219"/>
    </location>
</feature>
<comment type="caution">
    <text evidence="3">The sequence shown here is derived from an EMBL/GenBank/DDBJ whole genome shotgun (WGS) entry which is preliminary data.</text>
</comment>
<evidence type="ECO:0000313" key="4">
    <source>
        <dbReference type="Proteomes" id="UP000711614"/>
    </source>
</evidence>
<keyword evidence="1" id="KW-0472">Membrane</keyword>
<dbReference type="EMBL" id="JAGIOI010000001">
    <property type="protein sequence ID" value="MBP2414282.1"/>
    <property type="molecule type" value="Genomic_DNA"/>
</dbReference>
<feature type="transmembrane region" description="Helical" evidence="1">
    <location>
        <begin position="225"/>
        <end position="243"/>
    </location>
</feature>